<dbReference type="EMBL" id="CP000527">
    <property type="protein sequence ID" value="ABM27438.1"/>
    <property type="molecule type" value="Genomic_DNA"/>
</dbReference>
<keyword evidence="2" id="KW-0663">Pyridoxal phosphate</keyword>
<evidence type="ECO:0000256" key="4">
    <source>
        <dbReference type="ARBA" id="ARBA00023125"/>
    </source>
</evidence>
<evidence type="ECO:0000256" key="3">
    <source>
        <dbReference type="ARBA" id="ARBA00023015"/>
    </source>
</evidence>
<dbReference type="SUPFAM" id="SSF53383">
    <property type="entry name" value="PLP-dependent transferases"/>
    <property type="match status" value="1"/>
</dbReference>
<evidence type="ECO:0000256" key="2">
    <source>
        <dbReference type="ARBA" id="ARBA00022898"/>
    </source>
</evidence>
<dbReference type="PANTHER" id="PTHR46577">
    <property type="entry name" value="HTH-TYPE TRANSCRIPTIONAL REGULATORY PROTEIN GABR"/>
    <property type="match status" value="1"/>
</dbReference>
<sequence length="520" mass="56324">MNIPLDRSLSLPLYAQVAAFIRAQIERGALEPGMRLPSIRRLSQDLGVNRVTIETAYGELEADGLVTARGGSGTFVLPPFPACALPSLDGRAVPAAPPAVADRKRGTASSASDAATVELPRWQQALCDRRPDLSCDLMIPLQVPGPDEGPIALASGNSDARLFPLASFRRTLRTVLARDGIKALEYEDPAGYAPLRRTIARILADQGVPATPDTVLVTAGSQQALHLVAQVVLKPGDPVYVETPSYADGMALFRTLGLRIVPVFTDSEGMSAEGLREALARHGHGLVFTMPNFQNPTGICMSGQRRRRIAAIAVAHGVPILEDDYVGDIRYEGYSQPSLHSLTPPGHTFYAGTFSKMLVPGLRMGYLVAEGPVLRMLARVKRMYDLSTSSVVQRTLERFVDLGSYRAHLTRACRIYKVRRDALLDSAVRHLPDDVTIAPVRGGLFAWLTLPEGVGATTLAHEAARHGVTVTPGTPFFAEGLQGEQHLRINFTQHDPEILEEGMRRLARAIACCRKGKHCA</sequence>
<dbReference type="Pfam" id="PF00155">
    <property type="entry name" value="Aminotran_1_2"/>
    <property type="match status" value="1"/>
</dbReference>
<dbReference type="Gene3D" id="1.10.10.10">
    <property type="entry name" value="Winged helix-like DNA-binding domain superfamily/Winged helix DNA-binding domain"/>
    <property type="match status" value="1"/>
</dbReference>
<keyword evidence="4" id="KW-0238">DNA-binding</keyword>
<dbReference type="PROSITE" id="PS50949">
    <property type="entry name" value="HTH_GNTR"/>
    <property type="match status" value="1"/>
</dbReference>
<proteinExistence type="inferred from homology"/>
<dbReference type="InterPro" id="IPR015421">
    <property type="entry name" value="PyrdxlP-dep_Trfase_major"/>
</dbReference>
<name>A0A0H3A559_NITV4</name>
<keyword evidence="3" id="KW-0805">Transcription regulation</keyword>
<dbReference type="PRINTS" id="PR00035">
    <property type="entry name" value="HTHGNTR"/>
</dbReference>
<dbReference type="InterPro" id="IPR036388">
    <property type="entry name" value="WH-like_DNA-bd_sf"/>
</dbReference>
<dbReference type="Proteomes" id="UP000009173">
    <property type="component" value="Chromosome"/>
</dbReference>
<reference evidence="8" key="1">
    <citation type="journal article" date="2009" name="Environ. Microbiol.">
        <title>Contribution of mobile genetic elements to Desulfovibrio vulgaris genome plasticity.</title>
        <authorList>
            <person name="Walker C.B."/>
            <person name="Stolyar S."/>
            <person name="Chivian D."/>
            <person name="Pinel N."/>
            <person name="Gabster J.A."/>
            <person name="Dehal P.S."/>
            <person name="He Z."/>
            <person name="Yang Z.K."/>
            <person name="Yen H.C."/>
            <person name="Zhou J."/>
            <person name="Wall J.D."/>
            <person name="Hazen T.C."/>
            <person name="Arkin A.P."/>
            <person name="Stahl D.A."/>
        </authorList>
    </citation>
    <scope>NUCLEOTIDE SEQUENCE [LARGE SCALE GENOMIC DNA]</scope>
    <source>
        <strain evidence="8">DP4</strain>
    </source>
</reference>
<dbReference type="InterPro" id="IPR036390">
    <property type="entry name" value="WH_DNA-bd_sf"/>
</dbReference>
<dbReference type="CDD" id="cd07377">
    <property type="entry name" value="WHTH_GntR"/>
    <property type="match status" value="1"/>
</dbReference>
<comment type="similarity">
    <text evidence="1">In the C-terminal section; belongs to the class-I pyridoxal-phosphate-dependent aminotransferase family.</text>
</comment>
<dbReference type="RefSeq" id="WP_011791601.1">
    <property type="nucleotide sequence ID" value="NC_008751.1"/>
</dbReference>
<evidence type="ECO:0000256" key="1">
    <source>
        <dbReference type="ARBA" id="ARBA00005384"/>
    </source>
</evidence>
<dbReference type="SUPFAM" id="SSF46785">
    <property type="entry name" value="Winged helix' DNA-binding domain"/>
    <property type="match status" value="1"/>
</dbReference>
<dbReference type="InterPro" id="IPR004839">
    <property type="entry name" value="Aminotransferase_I/II_large"/>
</dbReference>
<feature type="domain" description="HTH gntR-type" evidence="6">
    <location>
        <begin position="11"/>
        <end position="79"/>
    </location>
</feature>
<dbReference type="GO" id="GO:0003700">
    <property type="term" value="F:DNA-binding transcription factor activity"/>
    <property type="evidence" value="ECO:0007669"/>
    <property type="project" value="InterPro"/>
</dbReference>
<evidence type="ECO:0000313" key="7">
    <source>
        <dbReference type="EMBL" id="ABM27438.1"/>
    </source>
</evidence>
<dbReference type="HOGENOM" id="CLU_017584_0_0_7"/>
<keyword evidence="5" id="KW-0804">Transcription</keyword>
<organism evidence="7 8">
    <name type="scientific">Nitratidesulfovibrio vulgaris (strain DP4)</name>
    <name type="common">Desulfovibrio vulgaris</name>
    <dbReference type="NCBI Taxonomy" id="391774"/>
    <lineage>
        <taxon>Bacteria</taxon>
        <taxon>Pseudomonadati</taxon>
        <taxon>Thermodesulfobacteriota</taxon>
        <taxon>Desulfovibrionia</taxon>
        <taxon>Desulfovibrionales</taxon>
        <taxon>Desulfovibrionaceae</taxon>
        <taxon>Nitratidesulfovibrio</taxon>
    </lineage>
</organism>
<accession>A0A0H3A559</accession>
<evidence type="ECO:0000256" key="5">
    <source>
        <dbReference type="ARBA" id="ARBA00023163"/>
    </source>
</evidence>
<dbReference type="InterPro" id="IPR000524">
    <property type="entry name" value="Tscrpt_reg_HTH_GntR"/>
</dbReference>
<dbReference type="Pfam" id="PF00392">
    <property type="entry name" value="GntR"/>
    <property type="match status" value="1"/>
</dbReference>
<dbReference type="CDD" id="cd00609">
    <property type="entry name" value="AAT_like"/>
    <property type="match status" value="1"/>
</dbReference>
<evidence type="ECO:0000259" key="6">
    <source>
        <dbReference type="PROSITE" id="PS50949"/>
    </source>
</evidence>
<protein>
    <submittedName>
        <fullName evidence="7">Transcriptional regulator, GntR family</fullName>
    </submittedName>
</protein>
<dbReference type="InterPro" id="IPR015424">
    <property type="entry name" value="PyrdxlP-dep_Trfase"/>
</dbReference>
<dbReference type="Gene3D" id="3.40.640.10">
    <property type="entry name" value="Type I PLP-dependent aspartate aminotransferase-like (Major domain)"/>
    <property type="match status" value="1"/>
</dbReference>
<dbReference type="SMART" id="SM00345">
    <property type="entry name" value="HTH_GNTR"/>
    <property type="match status" value="1"/>
</dbReference>
<dbReference type="GO" id="GO:0003677">
    <property type="term" value="F:DNA binding"/>
    <property type="evidence" value="ECO:0007669"/>
    <property type="project" value="UniProtKB-KW"/>
</dbReference>
<evidence type="ECO:0000313" key="8">
    <source>
        <dbReference type="Proteomes" id="UP000009173"/>
    </source>
</evidence>
<dbReference type="Gene3D" id="3.90.1150.10">
    <property type="entry name" value="Aspartate Aminotransferase, domain 1"/>
    <property type="match status" value="1"/>
</dbReference>
<dbReference type="KEGG" id="dvl:Dvul_0415"/>
<gene>
    <name evidence="7" type="ordered locus">Dvul_0415</name>
</gene>
<dbReference type="InterPro" id="IPR015422">
    <property type="entry name" value="PyrdxlP-dep_Trfase_small"/>
</dbReference>
<dbReference type="GO" id="GO:0030170">
    <property type="term" value="F:pyridoxal phosphate binding"/>
    <property type="evidence" value="ECO:0007669"/>
    <property type="project" value="InterPro"/>
</dbReference>
<dbReference type="AlphaFoldDB" id="A0A0H3A559"/>
<dbReference type="PANTHER" id="PTHR46577:SF2">
    <property type="entry name" value="TRANSCRIPTIONAL REGULATORY PROTEIN"/>
    <property type="match status" value="1"/>
</dbReference>
<dbReference type="InterPro" id="IPR051446">
    <property type="entry name" value="HTH_trans_reg/aminotransferase"/>
</dbReference>